<dbReference type="RefSeq" id="WP_100254967.1">
    <property type="nucleotide sequence ID" value="NZ_CP015819.1"/>
</dbReference>
<evidence type="ECO:0008006" key="4">
    <source>
        <dbReference type="Google" id="ProtNLM"/>
    </source>
</evidence>
<feature type="chain" id="PRO_5012847094" description="Lipoprotein" evidence="1">
    <location>
        <begin position="20"/>
        <end position="403"/>
    </location>
</feature>
<organism evidence="2 3">
    <name type="scientific">Spiroplasma clarkii</name>
    <dbReference type="NCBI Taxonomy" id="2139"/>
    <lineage>
        <taxon>Bacteria</taxon>
        <taxon>Bacillati</taxon>
        <taxon>Mycoplasmatota</taxon>
        <taxon>Mollicutes</taxon>
        <taxon>Entomoplasmatales</taxon>
        <taxon>Spiroplasmataceae</taxon>
        <taxon>Spiroplasma</taxon>
    </lineage>
</organism>
<evidence type="ECO:0000256" key="1">
    <source>
        <dbReference type="SAM" id="SignalP"/>
    </source>
</evidence>
<dbReference type="AlphaFoldDB" id="A0A1Y0L273"/>
<evidence type="ECO:0000313" key="2">
    <source>
        <dbReference type="EMBL" id="ATX71433.1"/>
    </source>
</evidence>
<dbReference type="KEGG" id="scla:SCLARK_001620"/>
<gene>
    <name evidence="2" type="ORF">SCLAR_v1c11330</name>
</gene>
<proteinExistence type="predicted"/>
<dbReference type="Proteomes" id="UP000231179">
    <property type="component" value="Chromosome"/>
</dbReference>
<evidence type="ECO:0000313" key="3">
    <source>
        <dbReference type="Proteomes" id="UP000231179"/>
    </source>
</evidence>
<sequence>MKRLLTLISSLTMSATLVASSILTVACEGVSTRKIRDILDLEKESFFNLPEFHYNNLCTPIYYKGELTSSVCDKDREEGEAEENLLDTYFKTNYHLANYVTNSDDIQEYNMAYYFGKAAVDMYVQLNAWFEALINNNLSAWYQIVYQDINTVANAEPGEHENNQLESIWFYYDTKDDKRNLSTHLAANTRRSLLTFLGDLITNIEFQRNVARYAVLRKNLNLLYEGWIQANHYYEELRETDGNSSQVVDLGIFVNDLRSLIVEVTRGRMIPLLKLVGEGTARSMGNSQVSVRFEKNLINYLNVGTMTQTGIFNYFEKFPSRILNTAADGETTSYEKPTRQEIIRFAQTYREDEGTTDSSLNIEKYIADFNLRNRAQLYLYGWDFREQVINTVGSSKTSQGDEV</sequence>
<reference evidence="2 3" key="1">
    <citation type="submission" date="2017-11" db="EMBL/GenBank/DDBJ databases">
        <title>Complete genome sequence of Spiroplasma clarkii CN-5 (DSM 19994).</title>
        <authorList>
            <person name="Tsai Y.-M."/>
            <person name="Chang A."/>
            <person name="Lo W.-S."/>
            <person name="Kuo C.-H."/>
        </authorList>
    </citation>
    <scope>NUCLEOTIDE SEQUENCE [LARGE SCALE GENOMIC DNA]</scope>
    <source>
        <strain evidence="2 3">CN-5</strain>
    </source>
</reference>
<feature type="signal peptide" evidence="1">
    <location>
        <begin position="1"/>
        <end position="19"/>
    </location>
</feature>
<accession>A0A1Y0L273</accession>
<keyword evidence="3" id="KW-1185">Reference proteome</keyword>
<dbReference type="PROSITE" id="PS51257">
    <property type="entry name" value="PROKAR_LIPOPROTEIN"/>
    <property type="match status" value="1"/>
</dbReference>
<protein>
    <recommendedName>
        <fullName evidence="4">Lipoprotein</fullName>
    </recommendedName>
</protein>
<keyword evidence="1" id="KW-0732">Signal</keyword>
<dbReference type="OrthoDB" id="389597at2"/>
<dbReference type="EMBL" id="CP024870">
    <property type="protein sequence ID" value="ATX71433.1"/>
    <property type="molecule type" value="Genomic_DNA"/>
</dbReference>
<name>A0A1Y0L273_9MOLU</name>